<dbReference type="GO" id="GO:0045493">
    <property type="term" value="P:xylan catabolic process"/>
    <property type="evidence" value="ECO:0007669"/>
    <property type="project" value="InterPro"/>
</dbReference>
<keyword evidence="5" id="KW-1133">Transmembrane helix</keyword>
<dbReference type="EMBL" id="JACEFO010000645">
    <property type="protein sequence ID" value="KAF8762310.1"/>
    <property type="molecule type" value="Genomic_DNA"/>
</dbReference>
<dbReference type="SUPFAM" id="SSF52279">
    <property type="entry name" value="Beta-D-glucan exohydrolase, C-terminal domain"/>
    <property type="match status" value="1"/>
</dbReference>
<feature type="compositionally biased region" description="Pro residues" evidence="4">
    <location>
        <begin position="810"/>
        <end position="827"/>
    </location>
</feature>
<dbReference type="AlphaFoldDB" id="A0A835FJJ8"/>
<proteinExistence type="predicted"/>
<dbReference type="FunFam" id="3.40.50.1700:FF:000001">
    <property type="entry name" value="probable beta-D-xylosidase 2"/>
    <property type="match status" value="1"/>
</dbReference>
<dbReference type="GO" id="GO:0031222">
    <property type="term" value="P:arabinan catabolic process"/>
    <property type="evidence" value="ECO:0007669"/>
    <property type="project" value="TreeGrafter"/>
</dbReference>
<dbReference type="Proteomes" id="UP000636709">
    <property type="component" value="Unassembled WGS sequence"/>
</dbReference>
<keyword evidence="1" id="KW-0732">Signal</keyword>
<evidence type="ECO:0000256" key="2">
    <source>
        <dbReference type="ARBA" id="ARBA00022801"/>
    </source>
</evidence>
<dbReference type="InterPro" id="IPR001764">
    <property type="entry name" value="Glyco_hydro_3_N"/>
</dbReference>
<dbReference type="InterPro" id="IPR017853">
    <property type="entry name" value="GH"/>
</dbReference>
<sequence>MVHASLSQAVSDEARAMYNGGRAGLTFWSPNVNIFRDPRTPPSPPATPSPTSTASSNNNPMATSSSPPAASTSRAYDLDSWGPTDRYHFNAVVSLQDLEDTFNVPFRACVTHGRAAAVMCSYNQVNGVPTCADETFLRGTVRSRWGLDGYIVSDCDSVDVFFNDQHYTSTPEDAVAATMRAGLDLDCGPFLAVYGESAVAKRKIADADVDAALLNTVAVQMRLGMFDGEPAAGPYGHLGPRHVCTPAHQELALDAARQSVVLLKNIGQPPRGKHVGSSGGGVLPLRPAAHRVVAVVGPHADATVAMIGNYAGKPCRYTTPVQGVARYATRVVRQAGCADVACAGSQQPIAAAVDAARNADATVVVAGLDQKVEAEGLDRSGLMLPGRQAELISAVAMASKGPVVLVLMSGGPIDIAFAKNDPRIGAILWVGYPGQAGGQAIADVIFGHHNPGGKLPVTWYPQEYLQKVPMTNMAMRANPATGYPGRTYRFYTGPTIYPFGHGLSYTKFTHSLAHAPASLTVQLAAGGHSGKASSSPATFLNATPRTTVRVAHARCEGMRVPVHVDVRNVGDRDGAHAVLVFHTAPPLAGEGGAPVRQLVAFEKVHVAAGGVARVEMGVDVCDGMSVADRDGVRRIHVGEHRLVIGELTHSVSIGVEQLSPVSAVLFLLPALQAARAMGWAARFLTAASFLAAGVAFAPGALRLGGDGAAAAARLFHVLSFATAWGAGLWVAFIGATVMSNFWVASLVAPFAEERSFAPLPLPLLTGSPSLALPQSAAGKRGDWRPGEGPMGLSANYRRIGRNGLRRPEAPSSPPQPPRPPSPSPAPSSPCYERRPFTPFAGHMHSHCPKMEEAQMMMKRYKMEKELGIGNEVGYPKNMDVVKRNPNLAAMNRKFRMVHGVRGWLVNAAGRPWSHSPPPRPVLSSSRVSHLAHLALALHCLRLLQALHDLRRAMGWAARFLTAVSFLAAGVLFAPDALRLSGDGRAAAAARLVHLLAFATAWGAGLWVTFIGGIQPRPPLPTWASFEERAESPSGGGEVGNPAADTAVDLAGASSPPLPSEPGGVICKSLGSGGDGFRRPETSSSPPPDTSCALSIFPTGFTVLRAAARRLHRPPAGHSSRTMMMKRHRMEKDLGIGTEVGYSKNAETAKRSPALAAMNRKFGMIHGLSSLANIISFGSLAMHSWYLSSKLTCD</sequence>
<keyword evidence="8" id="KW-1185">Reference proteome</keyword>
<gene>
    <name evidence="7" type="ORF">HU200_009601</name>
</gene>
<evidence type="ECO:0000256" key="5">
    <source>
        <dbReference type="SAM" id="Phobius"/>
    </source>
</evidence>
<dbReference type="Gene3D" id="3.40.50.1700">
    <property type="entry name" value="Glycoside hydrolase family 3 C-terminal domain"/>
    <property type="match status" value="1"/>
</dbReference>
<dbReference type="InterPro" id="IPR036881">
    <property type="entry name" value="Glyco_hydro_3_C_sf"/>
</dbReference>
<feature type="region of interest" description="Disordered" evidence="4">
    <location>
        <begin position="774"/>
        <end position="835"/>
    </location>
</feature>
<protein>
    <recommendedName>
        <fullName evidence="6">Fibronectin type III-like domain-containing protein</fullName>
    </recommendedName>
</protein>
<dbReference type="Gene3D" id="3.20.20.300">
    <property type="entry name" value="Glycoside hydrolase, family 3, N-terminal domain"/>
    <property type="match status" value="1"/>
</dbReference>
<dbReference type="GO" id="GO:0046556">
    <property type="term" value="F:alpha-L-arabinofuranosidase activity"/>
    <property type="evidence" value="ECO:0007669"/>
    <property type="project" value="TreeGrafter"/>
</dbReference>
<evidence type="ECO:0000313" key="8">
    <source>
        <dbReference type="Proteomes" id="UP000636709"/>
    </source>
</evidence>
<keyword evidence="2" id="KW-0378">Hydrolase</keyword>
<feature type="transmembrane region" description="Helical" evidence="5">
    <location>
        <begin position="994"/>
        <end position="1013"/>
    </location>
</feature>
<feature type="transmembrane region" description="Helical" evidence="5">
    <location>
        <begin position="955"/>
        <end position="974"/>
    </location>
</feature>
<evidence type="ECO:0000256" key="1">
    <source>
        <dbReference type="ARBA" id="ARBA00022729"/>
    </source>
</evidence>
<dbReference type="SMART" id="SM01217">
    <property type="entry name" value="Fn3_like"/>
    <property type="match status" value="1"/>
</dbReference>
<dbReference type="Gene3D" id="2.60.40.10">
    <property type="entry name" value="Immunoglobulins"/>
    <property type="match status" value="1"/>
</dbReference>
<feature type="compositionally biased region" description="Low complexity" evidence="4">
    <location>
        <begin position="49"/>
        <end position="75"/>
    </location>
</feature>
<feature type="transmembrane region" description="Helical" evidence="5">
    <location>
        <begin position="683"/>
        <end position="701"/>
    </location>
</feature>
<accession>A0A835FJJ8</accession>
<keyword evidence="3" id="KW-0326">Glycosidase</keyword>
<dbReference type="OrthoDB" id="47059at2759"/>
<feature type="region of interest" description="Disordered" evidence="4">
    <location>
        <begin position="34"/>
        <end position="77"/>
    </location>
</feature>
<reference evidence="7" key="1">
    <citation type="submission" date="2020-07" db="EMBL/GenBank/DDBJ databases">
        <title>Genome sequence and genetic diversity analysis of an under-domesticated orphan crop, white fonio (Digitaria exilis).</title>
        <authorList>
            <person name="Bennetzen J.L."/>
            <person name="Chen S."/>
            <person name="Ma X."/>
            <person name="Wang X."/>
            <person name="Yssel A.E.J."/>
            <person name="Chaluvadi S.R."/>
            <person name="Johnson M."/>
            <person name="Gangashetty P."/>
            <person name="Hamidou F."/>
            <person name="Sanogo M.D."/>
            <person name="Zwaenepoel A."/>
            <person name="Wallace J."/>
            <person name="Van De Peer Y."/>
            <person name="Van Deynze A."/>
        </authorList>
    </citation>
    <scope>NUCLEOTIDE SEQUENCE</scope>
    <source>
        <tissue evidence="7">Leaves</tissue>
    </source>
</reference>
<dbReference type="GO" id="GO:0009044">
    <property type="term" value="F:xylan 1,4-beta-xylosidase activity"/>
    <property type="evidence" value="ECO:0007669"/>
    <property type="project" value="InterPro"/>
</dbReference>
<dbReference type="Pfam" id="PF14310">
    <property type="entry name" value="Fn3-like"/>
    <property type="match status" value="1"/>
</dbReference>
<dbReference type="PANTHER" id="PTHR42721:SF45">
    <property type="entry name" value="BETA-D-XYLOSIDASE 2-RELATED"/>
    <property type="match status" value="1"/>
</dbReference>
<keyword evidence="5" id="KW-0812">Transmembrane</keyword>
<dbReference type="InterPro" id="IPR036962">
    <property type="entry name" value="Glyco_hydro_3_N_sf"/>
</dbReference>
<evidence type="ECO:0000256" key="3">
    <source>
        <dbReference type="ARBA" id="ARBA00023295"/>
    </source>
</evidence>
<comment type="caution">
    <text evidence="7">The sequence shown here is derived from an EMBL/GenBank/DDBJ whole genome shotgun (WGS) entry which is preliminary data.</text>
</comment>
<dbReference type="InterPro" id="IPR002772">
    <property type="entry name" value="Glyco_hydro_3_C"/>
</dbReference>
<dbReference type="InterPro" id="IPR044993">
    <property type="entry name" value="BXL"/>
</dbReference>
<dbReference type="PANTHER" id="PTHR42721">
    <property type="entry name" value="SUGAR HYDROLASE-RELATED"/>
    <property type="match status" value="1"/>
</dbReference>
<dbReference type="Pfam" id="PF00933">
    <property type="entry name" value="Glyco_hydro_3"/>
    <property type="match status" value="1"/>
</dbReference>
<dbReference type="InterPro" id="IPR013783">
    <property type="entry name" value="Ig-like_fold"/>
</dbReference>
<dbReference type="InterPro" id="IPR026891">
    <property type="entry name" value="Fn3-like"/>
</dbReference>
<feature type="domain" description="Fibronectin type III-like" evidence="6">
    <location>
        <begin position="576"/>
        <end position="648"/>
    </location>
</feature>
<dbReference type="Pfam" id="PF01915">
    <property type="entry name" value="Glyco_hydro_3_C"/>
    <property type="match status" value="1"/>
</dbReference>
<evidence type="ECO:0000259" key="6">
    <source>
        <dbReference type="SMART" id="SM01217"/>
    </source>
</evidence>
<organism evidence="7 8">
    <name type="scientific">Digitaria exilis</name>
    <dbReference type="NCBI Taxonomy" id="1010633"/>
    <lineage>
        <taxon>Eukaryota</taxon>
        <taxon>Viridiplantae</taxon>
        <taxon>Streptophyta</taxon>
        <taxon>Embryophyta</taxon>
        <taxon>Tracheophyta</taxon>
        <taxon>Spermatophyta</taxon>
        <taxon>Magnoliopsida</taxon>
        <taxon>Liliopsida</taxon>
        <taxon>Poales</taxon>
        <taxon>Poaceae</taxon>
        <taxon>PACMAD clade</taxon>
        <taxon>Panicoideae</taxon>
        <taxon>Panicodae</taxon>
        <taxon>Paniceae</taxon>
        <taxon>Anthephorinae</taxon>
        <taxon>Digitaria</taxon>
    </lineage>
</organism>
<feature type="transmembrane region" description="Helical" evidence="5">
    <location>
        <begin position="721"/>
        <end position="744"/>
    </location>
</feature>
<name>A0A835FJJ8_9POAL</name>
<feature type="region of interest" description="Disordered" evidence="4">
    <location>
        <begin position="1027"/>
        <end position="1092"/>
    </location>
</feature>
<dbReference type="SUPFAM" id="SSF51445">
    <property type="entry name" value="(Trans)glycosidases"/>
    <property type="match status" value="1"/>
</dbReference>
<evidence type="ECO:0000313" key="7">
    <source>
        <dbReference type="EMBL" id="KAF8762310.1"/>
    </source>
</evidence>
<keyword evidence="5" id="KW-0472">Membrane</keyword>
<evidence type="ECO:0000256" key="4">
    <source>
        <dbReference type="SAM" id="MobiDB-lite"/>
    </source>
</evidence>